<protein>
    <submittedName>
        <fullName evidence="1">Uncharacterized protein</fullName>
    </submittedName>
</protein>
<name>A0AAV4CYW8_9GAST</name>
<reference evidence="1 2" key="1">
    <citation type="journal article" date="2021" name="Elife">
        <title>Chloroplast acquisition without the gene transfer in kleptoplastic sea slugs, Plakobranchus ocellatus.</title>
        <authorList>
            <person name="Maeda T."/>
            <person name="Takahashi S."/>
            <person name="Yoshida T."/>
            <person name="Shimamura S."/>
            <person name="Takaki Y."/>
            <person name="Nagai Y."/>
            <person name="Toyoda A."/>
            <person name="Suzuki Y."/>
            <person name="Arimoto A."/>
            <person name="Ishii H."/>
            <person name="Satoh N."/>
            <person name="Nishiyama T."/>
            <person name="Hasebe M."/>
            <person name="Maruyama T."/>
            <person name="Minagawa J."/>
            <person name="Obokata J."/>
            <person name="Shigenobu S."/>
        </authorList>
    </citation>
    <scope>NUCLEOTIDE SEQUENCE [LARGE SCALE GENOMIC DNA]</scope>
</reference>
<dbReference type="AlphaFoldDB" id="A0AAV4CYW8"/>
<organism evidence="1 2">
    <name type="scientific">Plakobranchus ocellatus</name>
    <dbReference type="NCBI Taxonomy" id="259542"/>
    <lineage>
        <taxon>Eukaryota</taxon>
        <taxon>Metazoa</taxon>
        <taxon>Spiralia</taxon>
        <taxon>Lophotrochozoa</taxon>
        <taxon>Mollusca</taxon>
        <taxon>Gastropoda</taxon>
        <taxon>Heterobranchia</taxon>
        <taxon>Euthyneura</taxon>
        <taxon>Panpulmonata</taxon>
        <taxon>Sacoglossa</taxon>
        <taxon>Placobranchoidea</taxon>
        <taxon>Plakobranchidae</taxon>
        <taxon>Plakobranchus</taxon>
    </lineage>
</organism>
<dbReference type="EMBL" id="BLXT01007177">
    <property type="protein sequence ID" value="GFO37109.1"/>
    <property type="molecule type" value="Genomic_DNA"/>
</dbReference>
<dbReference type="Proteomes" id="UP000735302">
    <property type="component" value="Unassembled WGS sequence"/>
</dbReference>
<evidence type="ECO:0000313" key="1">
    <source>
        <dbReference type="EMBL" id="GFO37109.1"/>
    </source>
</evidence>
<evidence type="ECO:0000313" key="2">
    <source>
        <dbReference type="Proteomes" id="UP000735302"/>
    </source>
</evidence>
<gene>
    <name evidence="1" type="ORF">PoB_006361400</name>
</gene>
<keyword evidence="2" id="KW-1185">Reference proteome</keyword>
<sequence>MVEEFATQCRRIKKVSVLSVVQNLSAKYRVATDLAPLPVPLYIGPMGRKDETCPLAMRALSLEPIARYEREYALANSYGSSSGRTGNGGYGIYFLWPDHNSDMRTSRRKDVQL</sequence>
<accession>A0AAV4CYW8</accession>
<comment type="caution">
    <text evidence="1">The sequence shown here is derived from an EMBL/GenBank/DDBJ whole genome shotgun (WGS) entry which is preliminary data.</text>
</comment>
<proteinExistence type="predicted"/>